<evidence type="ECO:0000256" key="1">
    <source>
        <dbReference type="SAM" id="SignalP"/>
    </source>
</evidence>
<organism evidence="2 3">
    <name type="scientific">Xanthocytophaga flava</name>
    <dbReference type="NCBI Taxonomy" id="3048013"/>
    <lineage>
        <taxon>Bacteria</taxon>
        <taxon>Pseudomonadati</taxon>
        <taxon>Bacteroidota</taxon>
        <taxon>Cytophagia</taxon>
        <taxon>Cytophagales</taxon>
        <taxon>Rhodocytophagaceae</taxon>
        <taxon>Xanthocytophaga</taxon>
    </lineage>
</organism>
<dbReference type="Proteomes" id="UP001241110">
    <property type="component" value="Unassembled WGS sequence"/>
</dbReference>
<proteinExistence type="predicted"/>
<keyword evidence="1" id="KW-0732">Signal</keyword>
<feature type="chain" id="PRO_5042040002" evidence="1">
    <location>
        <begin position="22"/>
        <end position="355"/>
    </location>
</feature>
<protein>
    <submittedName>
        <fullName evidence="2">Uncharacterized protein</fullName>
    </submittedName>
</protein>
<gene>
    <name evidence="2" type="ORF">QNI16_35770</name>
</gene>
<accession>A0AAE3QV04</accession>
<name>A0AAE3QV04_9BACT</name>
<reference evidence="2" key="1">
    <citation type="submission" date="2023-05" db="EMBL/GenBank/DDBJ databases">
        <authorList>
            <person name="Zhang X."/>
        </authorList>
    </citation>
    <scope>NUCLEOTIDE SEQUENCE</scope>
    <source>
        <strain evidence="2">YF14B1</strain>
    </source>
</reference>
<dbReference type="RefSeq" id="WP_313989059.1">
    <property type="nucleotide sequence ID" value="NZ_JASJOS010000025.1"/>
</dbReference>
<evidence type="ECO:0000313" key="2">
    <source>
        <dbReference type="EMBL" id="MDJ1485895.1"/>
    </source>
</evidence>
<dbReference type="EMBL" id="JASJOS010000025">
    <property type="protein sequence ID" value="MDJ1485895.1"/>
    <property type="molecule type" value="Genomic_DNA"/>
</dbReference>
<comment type="caution">
    <text evidence="2">The sequence shown here is derived from an EMBL/GenBank/DDBJ whole genome shotgun (WGS) entry which is preliminary data.</text>
</comment>
<evidence type="ECO:0000313" key="3">
    <source>
        <dbReference type="Proteomes" id="UP001241110"/>
    </source>
</evidence>
<sequence>MKTLLLIVLTLVSLLPTISKAQKSTPLVVFESTLKVSAMGEEVFYYGFKAGDQLLIDLEEVKGKELKEFEVSEYPSSSKFMDYKTKKITGKTIQIQSTAIYKFRLSNSSISGRICKIKLQRIPADNQSFNSTVNWKIKYDTTFYNENEKYLVARDTIIENTIPQHVERVFSKTAINGKPNRSTVSFALPAGTISWSYYLGVGKDAEDCYRKAEEKAKTMKSTLTTAANLADGASKLIPNGSMAMAALALRGISAFTIPQADNVQFYITDLANTQLFVNGQTPSTVFTYGNGPLCYGQMKGMINGQAYFCLLNDNIREGIDVTIRLSAVVVRERWAERTVKKFRVATSQQPFLAGN</sequence>
<dbReference type="AlphaFoldDB" id="A0AAE3QV04"/>
<feature type="signal peptide" evidence="1">
    <location>
        <begin position="1"/>
        <end position="21"/>
    </location>
</feature>